<sequence>MYISEKAPAKINLTLDVLHKRPDGYHELEMVMTTVDLADRIDLIHTSHSSITLESSSGLVPQDERNLAYRAAALLKEKLGVKDGVHIYIHKHIPVAAGLAGGSSDAAATLRGLNRLWNLGLSDDQLAEIGAEIGSDVPFCVHAGTAVARGRGEILTPLPPPPPCWVVLAKPGHGVSTADVFGRLQVDQIEKHPSTEAMIEAIQNRDYEEINKHLGNVLEPVTMEMHPEVRKIKEKMLQFGADGVLMSGSGPTVFGLVKKEARAKRLVNGLKGFCGQVFAVRMLGVRYQGVLDQIRTK</sequence>
<keyword evidence="7 9" id="KW-0067">ATP-binding</keyword>
<keyword evidence="5 9" id="KW-0547">Nucleotide-binding</keyword>
<comment type="catalytic activity">
    <reaction evidence="9">
        <text>4-CDP-2-C-methyl-D-erythritol + ATP = 4-CDP-2-C-methyl-D-erythritol 2-phosphate + ADP + H(+)</text>
        <dbReference type="Rhea" id="RHEA:18437"/>
        <dbReference type="ChEBI" id="CHEBI:15378"/>
        <dbReference type="ChEBI" id="CHEBI:30616"/>
        <dbReference type="ChEBI" id="CHEBI:57823"/>
        <dbReference type="ChEBI" id="CHEBI:57919"/>
        <dbReference type="ChEBI" id="CHEBI:456216"/>
        <dbReference type="EC" id="2.7.1.148"/>
    </reaction>
</comment>
<evidence type="ECO:0000256" key="1">
    <source>
        <dbReference type="ARBA" id="ARBA00009684"/>
    </source>
</evidence>
<evidence type="ECO:0000313" key="12">
    <source>
        <dbReference type="EMBL" id="SEN64312.1"/>
    </source>
</evidence>
<reference evidence="12 13" key="1">
    <citation type="submission" date="2016-10" db="EMBL/GenBank/DDBJ databases">
        <authorList>
            <person name="de Groot N.N."/>
        </authorList>
    </citation>
    <scope>NUCLEOTIDE SEQUENCE [LARGE SCALE GENOMIC DNA]</scope>
    <source>
        <strain evidence="12 13">DSM 46701</strain>
    </source>
</reference>
<dbReference type="Gene3D" id="3.30.230.10">
    <property type="match status" value="1"/>
</dbReference>
<comment type="function">
    <text evidence="9">Catalyzes the phosphorylation of the position 2 hydroxy group of 4-diphosphocytidyl-2C-methyl-D-erythritol.</text>
</comment>
<dbReference type="GO" id="GO:0019288">
    <property type="term" value="P:isopentenyl diphosphate biosynthetic process, methylerythritol 4-phosphate pathway"/>
    <property type="evidence" value="ECO:0007669"/>
    <property type="project" value="UniProtKB-UniRule"/>
</dbReference>
<evidence type="ECO:0000256" key="3">
    <source>
        <dbReference type="ARBA" id="ARBA00017473"/>
    </source>
</evidence>
<evidence type="ECO:0000256" key="5">
    <source>
        <dbReference type="ARBA" id="ARBA00022741"/>
    </source>
</evidence>
<feature type="domain" description="GHMP kinase N-terminal" evidence="10">
    <location>
        <begin position="66"/>
        <end position="144"/>
    </location>
</feature>
<dbReference type="PANTHER" id="PTHR43527">
    <property type="entry name" value="4-DIPHOSPHOCYTIDYL-2-C-METHYL-D-ERYTHRITOL KINASE, CHLOROPLASTIC"/>
    <property type="match status" value="1"/>
</dbReference>
<dbReference type="InterPro" id="IPR004424">
    <property type="entry name" value="IspE"/>
</dbReference>
<name>A0A1H8I7S8_9BACL</name>
<protein>
    <recommendedName>
        <fullName evidence="3 9">4-diphosphocytidyl-2-C-methyl-D-erythritol kinase</fullName>
        <shortName evidence="9">CMK</shortName>
        <ecNumber evidence="2 9">2.7.1.148</ecNumber>
    </recommendedName>
    <alternativeName>
        <fullName evidence="8 9">4-(cytidine-5'-diphospho)-2-C-methyl-D-erythritol kinase</fullName>
    </alternativeName>
</protein>
<evidence type="ECO:0000256" key="2">
    <source>
        <dbReference type="ARBA" id="ARBA00012052"/>
    </source>
</evidence>
<keyword evidence="9" id="KW-0414">Isoprene biosynthesis</keyword>
<dbReference type="InterPro" id="IPR006204">
    <property type="entry name" value="GHMP_kinase_N_dom"/>
</dbReference>
<dbReference type="InterPro" id="IPR013750">
    <property type="entry name" value="GHMP_kinase_C_dom"/>
</dbReference>
<proteinExistence type="inferred from homology"/>
<dbReference type="SUPFAM" id="SSF55060">
    <property type="entry name" value="GHMP Kinase, C-terminal domain"/>
    <property type="match status" value="1"/>
</dbReference>
<dbReference type="InterPro" id="IPR020568">
    <property type="entry name" value="Ribosomal_Su5_D2-typ_SF"/>
</dbReference>
<evidence type="ECO:0000259" key="11">
    <source>
        <dbReference type="Pfam" id="PF08544"/>
    </source>
</evidence>
<keyword evidence="4 9" id="KW-0808">Transferase</keyword>
<evidence type="ECO:0000256" key="6">
    <source>
        <dbReference type="ARBA" id="ARBA00022777"/>
    </source>
</evidence>
<feature type="binding site" evidence="9">
    <location>
        <begin position="94"/>
        <end position="104"/>
    </location>
    <ligand>
        <name>ATP</name>
        <dbReference type="ChEBI" id="CHEBI:30616"/>
    </ligand>
</feature>
<accession>A0A1H8I7S8</accession>
<organism evidence="12 13">
    <name type="scientific">Lihuaxuella thermophila</name>
    <dbReference type="NCBI Taxonomy" id="1173111"/>
    <lineage>
        <taxon>Bacteria</taxon>
        <taxon>Bacillati</taxon>
        <taxon>Bacillota</taxon>
        <taxon>Bacilli</taxon>
        <taxon>Bacillales</taxon>
        <taxon>Thermoactinomycetaceae</taxon>
        <taxon>Lihuaxuella</taxon>
    </lineage>
</organism>
<evidence type="ECO:0000259" key="10">
    <source>
        <dbReference type="Pfam" id="PF00288"/>
    </source>
</evidence>
<dbReference type="GO" id="GO:0005524">
    <property type="term" value="F:ATP binding"/>
    <property type="evidence" value="ECO:0007669"/>
    <property type="project" value="UniProtKB-UniRule"/>
</dbReference>
<dbReference type="InterPro" id="IPR014721">
    <property type="entry name" value="Ribsml_uS5_D2-typ_fold_subgr"/>
</dbReference>
<evidence type="ECO:0000313" key="13">
    <source>
        <dbReference type="Proteomes" id="UP000199695"/>
    </source>
</evidence>
<dbReference type="Pfam" id="PF00288">
    <property type="entry name" value="GHMP_kinases_N"/>
    <property type="match status" value="1"/>
</dbReference>
<dbReference type="PIRSF" id="PIRSF010376">
    <property type="entry name" value="IspE"/>
    <property type="match status" value="1"/>
</dbReference>
<dbReference type="NCBIfam" id="TIGR00154">
    <property type="entry name" value="ispE"/>
    <property type="match status" value="1"/>
</dbReference>
<evidence type="ECO:0000256" key="7">
    <source>
        <dbReference type="ARBA" id="ARBA00022840"/>
    </source>
</evidence>
<comment type="pathway">
    <text evidence="9">Isoprenoid biosynthesis; isopentenyl diphosphate biosynthesis via DXP pathway; isopentenyl diphosphate from 1-deoxy-D-xylulose 5-phosphate: step 3/6.</text>
</comment>
<feature type="active site" evidence="9">
    <location>
        <position position="10"/>
    </location>
</feature>
<dbReference type="UniPathway" id="UPA00056">
    <property type="reaction ID" value="UER00094"/>
</dbReference>
<evidence type="ECO:0000256" key="4">
    <source>
        <dbReference type="ARBA" id="ARBA00022679"/>
    </source>
</evidence>
<dbReference type="NCBIfam" id="NF011202">
    <property type="entry name" value="PRK14608.1"/>
    <property type="match status" value="1"/>
</dbReference>
<dbReference type="PANTHER" id="PTHR43527:SF2">
    <property type="entry name" value="4-DIPHOSPHOCYTIDYL-2-C-METHYL-D-ERYTHRITOL KINASE, CHLOROPLASTIC"/>
    <property type="match status" value="1"/>
</dbReference>
<dbReference type="EC" id="2.7.1.148" evidence="2 9"/>
<dbReference type="GO" id="GO:0050515">
    <property type="term" value="F:4-(cytidine 5'-diphospho)-2-C-methyl-D-erythritol kinase activity"/>
    <property type="evidence" value="ECO:0007669"/>
    <property type="project" value="UniProtKB-UniRule"/>
</dbReference>
<dbReference type="STRING" id="1173111.SAMN05444955_11656"/>
<dbReference type="RefSeq" id="WP_089971816.1">
    <property type="nucleotide sequence ID" value="NZ_FOCQ01000016.1"/>
</dbReference>
<dbReference type="AlphaFoldDB" id="A0A1H8I7S8"/>
<dbReference type="EMBL" id="FOCQ01000016">
    <property type="protein sequence ID" value="SEN64312.1"/>
    <property type="molecule type" value="Genomic_DNA"/>
</dbReference>
<dbReference type="FunFam" id="3.30.70.890:FF:000006">
    <property type="entry name" value="4-diphosphocytidyl-2-C-methyl-D-erythritol kinase"/>
    <property type="match status" value="1"/>
</dbReference>
<dbReference type="InterPro" id="IPR036554">
    <property type="entry name" value="GHMP_kinase_C_sf"/>
</dbReference>
<keyword evidence="6 9" id="KW-0418">Kinase</keyword>
<feature type="domain" description="GHMP kinase C-terminal" evidence="11">
    <location>
        <begin position="198"/>
        <end position="271"/>
    </location>
</feature>
<dbReference type="FunFam" id="3.30.230.10:FF:000029">
    <property type="entry name" value="4-diphosphocytidyl-2-C-methyl-D-erythritol kinase"/>
    <property type="match status" value="1"/>
</dbReference>
<evidence type="ECO:0000256" key="9">
    <source>
        <dbReference type="HAMAP-Rule" id="MF_00061"/>
    </source>
</evidence>
<dbReference type="OrthoDB" id="9809438at2"/>
<dbReference type="Proteomes" id="UP000199695">
    <property type="component" value="Unassembled WGS sequence"/>
</dbReference>
<dbReference type="HAMAP" id="MF_00061">
    <property type="entry name" value="IspE"/>
    <property type="match status" value="1"/>
</dbReference>
<keyword evidence="13" id="KW-1185">Reference proteome</keyword>
<evidence type="ECO:0000256" key="8">
    <source>
        <dbReference type="ARBA" id="ARBA00032554"/>
    </source>
</evidence>
<dbReference type="GO" id="GO:0016114">
    <property type="term" value="P:terpenoid biosynthetic process"/>
    <property type="evidence" value="ECO:0007669"/>
    <property type="project" value="UniProtKB-UniRule"/>
</dbReference>
<dbReference type="SUPFAM" id="SSF54211">
    <property type="entry name" value="Ribosomal protein S5 domain 2-like"/>
    <property type="match status" value="1"/>
</dbReference>
<gene>
    <name evidence="9" type="primary">ispE</name>
    <name evidence="12" type="ORF">SAMN05444955_11656</name>
</gene>
<dbReference type="Gene3D" id="3.30.70.890">
    <property type="entry name" value="GHMP kinase, C-terminal domain"/>
    <property type="match status" value="1"/>
</dbReference>
<feature type="active site" evidence="9">
    <location>
        <position position="136"/>
    </location>
</feature>
<dbReference type="Pfam" id="PF08544">
    <property type="entry name" value="GHMP_kinases_C"/>
    <property type="match status" value="1"/>
</dbReference>
<comment type="similarity">
    <text evidence="1 9">Belongs to the GHMP kinase family. IspE subfamily.</text>
</comment>